<dbReference type="CDD" id="cd00590">
    <property type="entry name" value="RRM_SF"/>
    <property type="match status" value="1"/>
</dbReference>
<dbReference type="Proteomes" id="UP001556367">
    <property type="component" value="Unassembled WGS sequence"/>
</dbReference>
<proteinExistence type="predicted"/>
<evidence type="ECO:0000256" key="2">
    <source>
        <dbReference type="ARBA" id="ARBA00022884"/>
    </source>
</evidence>
<sequence length="265" mass="29844">MFATAVFSQARLSFARSTCRAFSTRLVSARVPASSLPARNLPRFFSTTLTARGYNDNRFGEERKLSAVTNTLYIGNLPYNITEMDIRDQFLQFGTIESVRIGMGPDGRSRGYAHVQFVEQADAEAAVNSVTDENPLWIQDRICKIDYAAQRSRDMGTNRPNTRLYVAGFGGDEFDVKELFSEYRDQLRDVFFLRSKEDKSLLGPMFLEFDSIDTATQVIEDFNSKSTPYGVLNISYAAERKQREGGPQRGGRGGGGRGGQRRDRY</sequence>
<dbReference type="Pfam" id="PF00076">
    <property type="entry name" value="RRM_1"/>
    <property type="match status" value="1"/>
</dbReference>
<feature type="domain" description="RRM" evidence="5">
    <location>
        <begin position="70"/>
        <end position="150"/>
    </location>
</feature>
<reference evidence="7" key="1">
    <citation type="submission" date="2024-06" db="EMBL/GenBank/DDBJ databases">
        <title>Multi-omics analyses provide insights into the biosynthesis of the anticancer antibiotic pleurotin in Hohenbuehelia grisea.</title>
        <authorList>
            <person name="Weaver J.A."/>
            <person name="Alberti F."/>
        </authorList>
    </citation>
    <scope>NUCLEOTIDE SEQUENCE [LARGE SCALE GENOMIC DNA]</scope>
    <source>
        <strain evidence="7">T-177</strain>
    </source>
</reference>
<evidence type="ECO:0000256" key="3">
    <source>
        <dbReference type="PROSITE-ProRule" id="PRU00176"/>
    </source>
</evidence>
<dbReference type="InterPro" id="IPR012677">
    <property type="entry name" value="Nucleotide-bd_a/b_plait_sf"/>
</dbReference>
<organism evidence="6 7">
    <name type="scientific">Hohenbuehelia grisea</name>
    <dbReference type="NCBI Taxonomy" id="104357"/>
    <lineage>
        <taxon>Eukaryota</taxon>
        <taxon>Fungi</taxon>
        <taxon>Dikarya</taxon>
        <taxon>Basidiomycota</taxon>
        <taxon>Agaricomycotina</taxon>
        <taxon>Agaricomycetes</taxon>
        <taxon>Agaricomycetidae</taxon>
        <taxon>Agaricales</taxon>
        <taxon>Pleurotineae</taxon>
        <taxon>Pleurotaceae</taxon>
        <taxon>Hohenbuehelia</taxon>
    </lineage>
</organism>
<evidence type="ECO:0000313" key="7">
    <source>
        <dbReference type="Proteomes" id="UP001556367"/>
    </source>
</evidence>
<comment type="caution">
    <text evidence="6">The sequence shown here is derived from an EMBL/GenBank/DDBJ whole genome shotgun (WGS) entry which is preliminary data.</text>
</comment>
<dbReference type="SMART" id="SM00360">
    <property type="entry name" value="RRM"/>
    <property type="match status" value="1"/>
</dbReference>
<accession>A0ABR3JBC4</accession>
<dbReference type="PROSITE" id="PS50102">
    <property type="entry name" value="RRM"/>
    <property type="match status" value="2"/>
</dbReference>
<keyword evidence="2 3" id="KW-0694">RNA-binding</keyword>
<evidence type="ECO:0000313" key="6">
    <source>
        <dbReference type="EMBL" id="KAL0952867.1"/>
    </source>
</evidence>
<gene>
    <name evidence="6" type="ORF">HGRIS_007087</name>
</gene>
<feature type="region of interest" description="Disordered" evidence="4">
    <location>
        <begin position="240"/>
        <end position="265"/>
    </location>
</feature>
<keyword evidence="7" id="KW-1185">Reference proteome</keyword>
<protein>
    <recommendedName>
        <fullName evidence="5">RRM domain-containing protein</fullName>
    </recommendedName>
</protein>
<keyword evidence="1" id="KW-0677">Repeat</keyword>
<feature type="compositionally biased region" description="Gly residues" evidence="4">
    <location>
        <begin position="247"/>
        <end position="258"/>
    </location>
</feature>
<dbReference type="InterPro" id="IPR035979">
    <property type="entry name" value="RBD_domain_sf"/>
</dbReference>
<dbReference type="PANTHER" id="PTHR24012">
    <property type="entry name" value="RNA BINDING PROTEIN"/>
    <property type="match status" value="1"/>
</dbReference>
<dbReference type="SUPFAM" id="SSF54928">
    <property type="entry name" value="RNA-binding domain, RBD"/>
    <property type="match status" value="1"/>
</dbReference>
<feature type="domain" description="RRM" evidence="5">
    <location>
        <begin position="162"/>
        <end position="239"/>
    </location>
</feature>
<evidence type="ECO:0000259" key="5">
    <source>
        <dbReference type="PROSITE" id="PS50102"/>
    </source>
</evidence>
<name>A0ABR3JBC4_9AGAR</name>
<evidence type="ECO:0000256" key="4">
    <source>
        <dbReference type="SAM" id="MobiDB-lite"/>
    </source>
</evidence>
<evidence type="ECO:0000256" key="1">
    <source>
        <dbReference type="ARBA" id="ARBA00022737"/>
    </source>
</evidence>
<dbReference type="EMBL" id="JASNQZ010000010">
    <property type="protein sequence ID" value="KAL0952867.1"/>
    <property type="molecule type" value="Genomic_DNA"/>
</dbReference>
<dbReference type="InterPro" id="IPR000504">
    <property type="entry name" value="RRM_dom"/>
</dbReference>
<dbReference type="Gene3D" id="3.30.70.330">
    <property type="match status" value="2"/>
</dbReference>